<sequence>MLRRIVDAVCDNLNAPDPEVQLAAVELLDAAARFEEILVKFSTAVSRISSFLPSMPTVTQVTALRVLEVCASSSTHELVKAVADTLQSLIPLLSSPETIVQIATLEVLEAGARAKDPELYGAFKAILPVLTKKIKMH</sequence>
<organism evidence="1 2">
    <name type="scientific">Rhizopogon vesiculosus</name>
    <dbReference type="NCBI Taxonomy" id="180088"/>
    <lineage>
        <taxon>Eukaryota</taxon>
        <taxon>Fungi</taxon>
        <taxon>Dikarya</taxon>
        <taxon>Basidiomycota</taxon>
        <taxon>Agaricomycotina</taxon>
        <taxon>Agaricomycetes</taxon>
        <taxon>Agaricomycetidae</taxon>
        <taxon>Boletales</taxon>
        <taxon>Suillineae</taxon>
        <taxon>Rhizopogonaceae</taxon>
        <taxon>Rhizopogon</taxon>
    </lineage>
</organism>
<protein>
    <recommendedName>
        <fullName evidence="3">Clathrin/coatomer adaptor adaptin-like N-terminal domain-containing protein</fullName>
    </recommendedName>
</protein>
<dbReference type="EMBL" id="LVVM01006348">
    <property type="protein sequence ID" value="OJA08295.1"/>
    <property type="molecule type" value="Genomic_DNA"/>
</dbReference>
<evidence type="ECO:0000313" key="1">
    <source>
        <dbReference type="EMBL" id="OJA08295.1"/>
    </source>
</evidence>
<dbReference type="Gene3D" id="1.25.10.10">
    <property type="entry name" value="Leucine-rich Repeat Variant"/>
    <property type="match status" value="1"/>
</dbReference>
<dbReference type="Proteomes" id="UP000183567">
    <property type="component" value="Unassembled WGS sequence"/>
</dbReference>
<comment type="caution">
    <text evidence="1">The sequence shown here is derived from an EMBL/GenBank/DDBJ whole genome shotgun (WGS) entry which is preliminary data.</text>
</comment>
<gene>
    <name evidence="1" type="ORF">AZE42_09416</name>
</gene>
<proteinExistence type="predicted"/>
<accession>A0A1J8PI81</accession>
<name>A0A1J8PI81_9AGAM</name>
<evidence type="ECO:0008006" key="3">
    <source>
        <dbReference type="Google" id="ProtNLM"/>
    </source>
</evidence>
<dbReference type="OrthoDB" id="2702071at2759"/>
<dbReference type="SUPFAM" id="SSF48371">
    <property type="entry name" value="ARM repeat"/>
    <property type="match status" value="1"/>
</dbReference>
<keyword evidence="2" id="KW-1185">Reference proteome</keyword>
<dbReference type="InterPro" id="IPR011989">
    <property type="entry name" value="ARM-like"/>
</dbReference>
<reference evidence="1 2" key="1">
    <citation type="submission" date="2016-03" db="EMBL/GenBank/DDBJ databases">
        <title>Comparative genomics of the ectomycorrhizal sister species Rhizopogon vinicolor and Rhizopogon vesiculosus (Basidiomycota: Boletales) reveals a divergence of the mating type B locus.</title>
        <authorList>
            <person name="Mujic A.B."/>
            <person name="Kuo A."/>
            <person name="Tritt A."/>
            <person name="Lipzen A."/>
            <person name="Chen C."/>
            <person name="Johnson J."/>
            <person name="Sharma A."/>
            <person name="Barry K."/>
            <person name="Grigoriev I.V."/>
            <person name="Spatafora J.W."/>
        </authorList>
    </citation>
    <scope>NUCLEOTIDE SEQUENCE [LARGE SCALE GENOMIC DNA]</scope>
    <source>
        <strain evidence="1 2">AM-OR11-056</strain>
    </source>
</reference>
<evidence type="ECO:0000313" key="2">
    <source>
        <dbReference type="Proteomes" id="UP000183567"/>
    </source>
</evidence>
<dbReference type="InterPro" id="IPR016024">
    <property type="entry name" value="ARM-type_fold"/>
</dbReference>
<dbReference type="AlphaFoldDB" id="A0A1J8PI81"/>